<dbReference type="Proteomes" id="UP000613193">
    <property type="component" value="Unassembled WGS sequence"/>
</dbReference>
<evidence type="ECO:0000256" key="1">
    <source>
        <dbReference type="SAM" id="SignalP"/>
    </source>
</evidence>
<evidence type="ECO:0000313" key="3">
    <source>
        <dbReference type="Proteomes" id="UP000613193"/>
    </source>
</evidence>
<organism evidence="2 3">
    <name type="scientific">Mucilaginibacter segetis</name>
    <dbReference type="NCBI Taxonomy" id="2793071"/>
    <lineage>
        <taxon>Bacteria</taxon>
        <taxon>Pseudomonadati</taxon>
        <taxon>Bacteroidota</taxon>
        <taxon>Sphingobacteriia</taxon>
        <taxon>Sphingobacteriales</taxon>
        <taxon>Sphingobacteriaceae</taxon>
        <taxon>Mucilaginibacter</taxon>
    </lineage>
</organism>
<feature type="signal peptide" evidence="1">
    <location>
        <begin position="1"/>
        <end position="21"/>
    </location>
</feature>
<dbReference type="AlphaFoldDB" id="A0A934PT27"/>
<reference evidence="2" key="1">
    <citation type="submission" date="2020-12" db="EMBL/GenBank/DDBJ databases">
        <title>Bacterial novel species Mucilaginibacter sp. SD-g isolated from soil.</title>
        <authorList>
            <person name="Jung H.-Y."/>
        </authorList>
    </citation>
    <scope>NUCLEOTIDE SEQUENCE</scope>
    <source>
        <strain evidence="2">SD-g</strain>
    </source>
</reference>
<accession>A0A934PT27</accession>
<evidence type="ECO:0008006" key="4">
    <source>
        <dbReference type="Google" id="ProtNLM"/>
    </source>
</evidence>
<keyword evidence="1" id="KW-0732">Signal</keyword>
<protein>
    <recommendedName>
        <fullName evidence="4">DUF4034 domain-containing protein</fullName>
    </recommendedName>
</protein>
<sequence>MKIQLLLFAVAVLFISFNTKAQTINIKAVKKYWALTAQLKQNKPLTDKQWNNFINIEGNKTYAHSEFDSARLARYRKAIEIVYMPANDSLLKARLKANDWYCILAKRYKDEEQQLKQYLLDTIEGPTYFNQAYRYVYEYLPKKDQHHVKNLKLYYNCLSNDAVSYSNGLFFSLLSVIDNAKTKQGTLEAHELHHRLRTEKNIYKHQDKKDLGILWAVSNIPNEGIADMIDKTWEKVEDIKEWLIDPAPAAIKSLDSCLQVLAGGNDSLQTERYYRNLLKRTTGHMPGFYMAQIIVKNGYKQQMVNQSDNPFDFFYLYNKASAKDPGKPYLFSNESMAYLKRLEKKCYSSGHYL</sequence>
<feature type="chain" id="PRO_5037163695" description="DUF4034 domain-containing protein" evidence="1">
    <location>
        <begin position="22"/>
        <end position="353"/>
    </location>
</feature>
<dbReference type="EMBL" id="JAEHFW010000001">
    <property type="protein sequence ID" value="MBK0378463.1"/>
    <property type="molecule type" value="Genomic_DNA"/>
</dbReference>
<keyword evidence="3" id="KW-1185">Reference proteome</keyword>
<proteinExistence type="predicted"/>
<gene>
    <name evidence="2" type="ORF">I5M19_04040</name>
</gene>
<evidence type="ECO:0000313" key="2">
    <source>
        <dbReference type="EMBL" id="MBK0378463.1"/>
    </source>
</evidence>
<dbReference type="Pfam" id="PF18958">
    <property type="entry name" value="DUF5700"/>
    <property type="match status" value="1"/>
</dbReference>
<dbReference type="RefSeq" id="WP_200064279.1">
    <property type="nucleotide sequence ID" value="NZ_JAEHFW010000001.1"/>
</dbReference>
<dbReference type="InterPro" id="IPR043754">
    <property type="entry name" value="DUF5700"/>
</dbReference>
<name>A0A934PT27_9SPHI</name>
<comment type="caution">
    <text evidence="2">The sequence shown here is derived from an EMBL/GenBank/DDBJ whole genome shotgun (WGS) entry which is preliminary data.</text>
</comment>